<dbReference type="EMBL" id="FMHZ01000002">
    <property type="protein sequence ID" value="SCL55818.1"/>
    <property type="molecule type" value="Genomic_DNA"/>
</dbReference>
<dbReference type="SUPFAM" id="SSF55729">
    <property type="entry name" value="Acyl-CoA N-acyltransferases (Nat)"/>
    <property type="match status" value="1"/>
</dbReference>
<evidence type="ECO:0000259" key="3">
    <source>
        <dbReference type="PROSITE" id="PS51186"/>
    </source>
</evidence>
<gene>
    <name evidence="4" type="ORF">GA0070606_2503</name>
</gene>
<dbReference type="Proteomes" id="UP000199001">
    <property type="component" value="Unassembled WGS sequence"/>
</dbReference>
<dbReference type="PROSITE" id="PS51186">
    <property type="entry name" value="GNAT"/>
    <property type="match status" value="1"/>
</dbReference>
<dbReference type="STRING" id="47855.GA0070606_2503"/>
<reference evidence="5" key="1">
    <citation type="submission" date="2016-06" db="EMBL/GenBank/DDBJ databases">
        <authorList>
            <person name="Varghese N."/>
            <person name="Submissions Spin"/>
        </authorList>
    </citation>
    <scope>NUCLEOTIDE SEQUENCE [LARGE SCALE GENOMIC DNA]</scope>
    <source>
        <strain evidence="5">DSM 43903</strain>
    </source>
</reference>
<keyword evidence="1 4" id="KW-0808">Transferase</keyword>
<keyword evidence="5" id="KW-1185">Reference proteome</keyword>
<evidence type="ECO:0000313" key="5">
    <source>
        <dbReference type="Proteomes" id="UP000199001"/>
    </source>
</evidence>
<protein>
    <submittedName>
        <fullName evidence="4">Acetyltransferase (GNAT) family protein</fullName>
    </submittedName>
</protein>
<dbReference type="GO" id="GO:0016747">
    <property type="term" value="F:acyltransferase activity, transferring groups other than amino-acyl groups"/>
    <property type="evidence" value="ECO:0007669"/>
    <property type="project" value="InterPro"/>
</dbReference>
<proteinExistence type="predicted"/>
<name>A0A1C6UPA1_9ACTN</name>
<keyword evidence="2" id="KW-0012">Acyltransferase</keyword>
<dbReference type="Pfam" id="PF00583">
    <property type="entry name" value="Acetyltransf_1"/>
    <property type="match status" value="1"/>
</dbReference>
<organism evidence="4 5">
    <name type="scientific">Micromonospora citrea</name>
    <dbReference type="NCBI Taxonomy" id="47855"/>
    <lineage>
        <taxon>Bacteria</taxon>
        <taxon>Bacillati</taxon>
        <taxon>Actinomycetota</taxon>
        <taxon>Actinomycetes</taxon>
        <taxon>Micromonosporales</taxon>
        <taxon>Micromonosporaceae</taxon>
        <taxon>Micromonospora</taxon>
    </lineage>
</organism>
<sequence length="152" mass="16575">MEIEPRDDEPLARDLLSVQRAAYAVEASIIGDDRIPPLRESLDELRAAPLRWLGHFDGRRLVGALALTGDAAEVDIHRLVVDPAAHRQGLGRALVRAALALAGNRRVIVATGRDNLPARALYESLGFVPAGETEVVPRLWIARYVRHPALAA</sequence>
<dbReference type="InterPro" id="IPR016181">
    <property type="entry name" value="Acyl_CoA_acyltransferase"/>
</dbReference>
<feature type="domain" description="N-acetyltransferase" evidence="3">
    <location>
        <begin position="13"/>
        <end position="150"/>
    </location>
</feature>
<dbReference type="InterPro" id="IPR000182">
    <property type="entry name" value="GNAT_dom"/>
</dbReference>
<evidence type="ECO:0000256" key="2">
    <source>
        <dbReference type="ARBA" id="ARBA00023315"/>
    </source>
</evidence>
<dbReference type="PANTHER" id="PTHR43877:SF1">
    <property type="entry name" value="ACETYLTRANSFERASE"/>
    <property type="match status" value="1"/>
</dbReference>
<evidence type="ECO:0000313" key="4">
    <source>
        <dbReference type="EMBL" id="SCL55818.1"/>
    </source>
</evidence>
<accession>A0A1C6UPA1</accession>
<dbReference type="InterPro" id="IPR050832">
    <property type="entry name" value="Bact_Acetyltransf"/>
</dbReference>
<evidence type="ECO:0000256" key="1">
    <source>
        <dbReference type="ARBA" id="ARBA00022679"/>
    </source>
</evidence>
<dbReference type="Gene3D" id="3.40.630.30">
    <property type="match status" value="1"/>
</dbReference>
<dbReference type="AlphaFoldDB" id="A0A1C6UPA1"/>
<dbReference type="PANTHER" id="PTHR43877">
    <property type="entry name" value="AMINOALKYLPHOSPHONATE N-ACETYLTRANSFERASE-RELATED-RELATED"/>
    <property type="match status" value="1"/>
</dbReference>